<evidence type="ECO:0000256" key="9">
    <source>
        <dbReference type="HAMAP-Rule" id="MF_00834"/>
    </source>
</evidence>
<comment type="pathway">
    <text evidence="2 9">Cofactor biosynthesis; biotin biosynthesis; 7,8-diaminononanoate from 8-amino-7-oxononanoate (SAM route): step 1/1.</text>
</comment>
<feature type="binding site" evidence="9">
    <location>
        <position position="255"/>
    </location>
    <ligand>
        <name>pyridoxal 5'-phosphate</name>
        <dbReference type="ChEBI" id="CHEBI:597326"/>
    </ligand>
</feature>
<evidence type="ECO:0000256" key="4">
    <source>
        <dbReference type="ARBA" id="ARBA00022679"/>
    </source>
</evidence>
<organism evidence="10 11">
    <name type="scientific">Acinetobacter johnsonii</name>
    <dbReference type="NCBI Taxonomy" id="40214"/>
    <lineage>
        <taxon>Bacteria</taxon>
        <taxon>Pseudomonadati</taxon>
        <taxon>Pseudomonadota</taxon>
        <taxon>Gammaproteobacteria</taxon>
        <taxon>Moraxellales</taxon>
        <taxon>Moraxellaceae</taxon>
        <taxon>Acinetobacter</taxon>
    </lineage>
</organism>
<keyword evidence="6 9" id="KW-0093">Biotin biosynthesis</keyword>
<feature type="modified residue" description="N6-(pyridoxal phosphate)lysine" evidence="9">
    <location>
        <position position="284"/>
    </location>
</feature>
<dbReference type="EMBL" id="CP022298">
    <property type="protein sequence ID" value="AZN64980.1"/>
    <property type="molecule type" value="Genomic_DNA"/>
</dbReference>
<name>A0A3Q8XG07_ACIJO</name>
<dbReference type="UniPathway" id="UPA00078">
    <property type="reaction ID" value="UER00160"/>
</dbReference>
<dbReference type="NCBIfam" id="NF004624">
    <property type="entry name" value="PRK05964.1"/>
    <property type="match status" value="1"/>
</dbReference>
<evidence type="ECO:0000256" key="8">
    <source>
        <dbReference type="ARBA" id="ARBA00048449"/>
    </source>
</evidence>
<dbReference type="GO" id="GO:0004015">
    <property type="term" value="F:adenosylmethionine-8-amino-7-oxononanoate transaminase activity"/>
    <property type="evidence" value="ECO:0007669"/>
    <property type="project" value="UniProtKB-UniRule"/>
</dbReference>
<comment type="function">
    <text evidence="9">Catalyzes the transfer of the alpha-amino group from S-adenosyl-L-methionine (SAM) to 7-keto-8-aminopelargonic acid (KAPA) to form 7,8-diaminopelargonic acid (DAPA). It is the only aminotransferase known to utilize SAM as an amino donor.</text>
</comment>
<evidence type="ECO:0000256" key="3">
    <source>
        <dbReference type="ARBA" id="ARBA00022576"/>
    </source>
</evidence>
<dbReference type="GO" id="GO:0009102">
    <property type="term" value="P:biotin biosynthetic process"/>
    <property type="evidence" value="ECO:0007669"/>
    <property type="project" value="UniProtKB-UniRule"/>
</dbReference>
<dbReference type="HAMAP" id="MF_00834">
    <property type="entry name" value="BioA"/>
    <property type="match status" value="1"/>
</dbReference>
<comment type="cofactor">
    <cofactor evidence="1 9">
        <name>pyridoxal 5'-phosphate</name>
        <dbReference type="ChEBI" id="CHEBI:597326"/>
    </cofactor>
</comment>
<evidence type="ECO:0000256" key="6">
    <source>
        <dbReference type="ARBA" id="ARBA00022756"/>
    </source>
</evidence>
<dbReference type="InterPro" id="IPR005814">
    <property type="entry name" value="Aminotrans_3"/>
</dbReference>
<dbReference type="NCBIfam" id="TIGR00508">
    <property type="entry name" value="bioA"/>
    <property type="match status" value="1"/>
</dbReference>
<dbReference type="GO" id="GO:0030170">
    <property type="term" value="F:pyridoxal phosphate binding"/>
    <property type="evidence" value="ECO:0007669"/>
    <property type="project" value="UniProtKB-UniRule"/>
</dbReference>
<evidence type="ECO:0000256" key="7">
    <source>
        <dbReference type="ARBA" id="ARBA00022898"/>
    </source>
</evidence>
<keyword evidence="3 9" id="KW-0032">Aminotransferase</keyword>
<dbReference type="PROSITE" id="PS00600">
    <property type="entry name" value="AA_TRANSFER_CLASS_3"/>
    <property type="match status" value="1"/>
</dbReference>
<evidence type="ECO:0000313" key="11">
    <source>
        <dbReference type="Proteomes" id="UP000276980"/>
    </source>
</evidence>
<dbReference type="Gene3D" id="3.90.1150.10">
    <property type="entry name" value="Aspartate Aminotransferase, domain 1"/>
    <property type="match status" value="1"/>
</dbReference>
<reference evidence="10 11" key="1">
    <citation type="submission" date="2017-06" db="EMBL/GenBank/DDBJ databases">
        <title>Complete Genome Sequence of the Carbazole-Degrading Bacterium Acinetobacter johnsonii IC001.</title>
        <authorList>
            <person name="Vejarano F."/>
            <person name="Suzuki-Minakuchi C."/>
            <person name="Ohtsubo Y."/>
            <person name="Tsuda M."/>
            <person name="Okada K."/>
            <person name="Nojiri H."/>
        </authorList>
    </citation>
    <scope>NUCLEOTIDE SEQUENCE [LARGE SCALE GENOMIC DNA]</scope>
    <source>
        <strain evidence="10 11">IC001</strain>
    </source>
</reference>
<accession>A0A3Q8XG07</accession>
<dbReference type="CDD" id="cd00610">
    <property type="entry name" value="OAT_like"/>
    <property type="match status" value="1"/>
</dbReference>
<dbReference type="PANTHER" id="PTHR42684">
    <property type="entry name" value="ADENOSYLMETHIONINE-8-AMINO-7-OXONONANOATE AMINOTRANSFERASE"/>
    <property type="match status" value="1"/>
</dbReference>
<dbReference type="NCBIfam" id="NF005940">
    <property type="entry name" value="PRK07986.1"/>
    <property type="match status" value="1"/>
</dbReference>
<dbReference type="GO" id="GO:0005737">
    <property type="term" value="C:cytoplasm"/>
    <property type="evidence" value="ECO:0007669"/>
    <property type="project" value="UniProtKB-SubCell"/>
</dbReference>
<comment type="catalytic activity">
    <reaction evidence="8 9">
        <text>(8S)-8-amino-7-oxononanoate + S-adenosyl-L-methionine = S-adenosyl-4-methylsulfanyl-2-oxobutanoate + (7R,8S)-7,8-diammoniononanoate</text>
        <dbReference type="Rhea" id="RHEA:16861"/>
        <dbReference type="ChEBI" id="CHEBI:16490"/>
        <dbReference type="ChEBI" id="CHEBI:59789"/>
        <dbReference type="ChEBI" id="CHEBI:149468"/>
        <dbReference type="ChEBI" id="CHEBI:149469"/>
        <dbReference type="EC" id="2.6.1.62"/>
    </reaction>
</comment>
<feature type="binding site" evidence="9">
    <location>
        <position position="61"/>
    </location>
    <ligand>
        <name>substrate</name>
    </ligand>
</feature>
<keyword evidence="7 9" id="KW-0663">Pyridoxal phosphate</keyword>
<dbReference type="AlphaFoldDB" id="A0A3Q8XG07"/>
<dbReference type="InterPro" id="IPR049704">
    <property type="entry name" value="Aminotrans_3_PPA_site"/>
</dbReference>
<sequence length="439" mass="48959">MTEINAKLDGELDDLAFDREHIWHPYTSMTNPLPTFKVKKAFGSTIELDDGRQLIDGMSSWWCTIHGYNHPELNQAVTDQLQNMSHIMFGGFSHDPAIQLGKLLLQITPPSLDKIFYADSGSVAVEVALKMAVQYWTSLGKQDKTNFVTPRSGYHGDTWNAMSVCDPVTGMHQIFGSSLPNRIFVPAPQVAFDAAWDQEDIHELENTLATQHESIAALIIEPIVQGAGGMRFYHPEYLRQAKLLCEKYGVLLIFDEIATGFGRTGKLFAWEHAQVEPDIMCMGKGLTGGYMTLSATLTTKHIAETISRGEAGVFMHGPTFMANPLACAVAAKSTELLISGDWQSNIQRIETQLRTALTPLQSLEYVHEVRVLGAIGVVELTFNVDMKTLQQEFVRRGIWVRPFGKLVYVMPPYVISTQELKTLLEQLVEVVVQMQEPAV</sequence>
<dbReference type="Gene3D" id="3.40.640.10">
    <property type="entry name" value="Type I PLP-dependent aspartate aminotransferase-like (Major domain)"/>
    <property type="match status" value="1"/>
</dbReference>
<feature type="binding site" evidence="9">
    <location>
        <begin position="318"/>
        <end position="319"/>
    </location>
    <ligand>
        <name>pyridoxal 5'-phosphate</name>
        <dbReference type="ChEBI" id="CHEBI:597326"/>
    </ligand>
</feature>
<protein>
    <recommendedName>
        <fullName evidence="9">Adenosylmethionine-8-amino-7-oxononanoate aminotransferase</fullName>
        <ecNumber evidence="9">2.6.1.62</ecNumber>
    </recommendedName>
    <alternativeName>
        <fullName evidence="9">7,8-diamino-pelargonic acid aminotransferase</fullName>
        <shortName evidence="9">DAPA AT</shortName>
        <shortName evidence="9">DAPA aminotransferase</shortName>
    </alternativeName>
    <alternativeName>
        <fullName evidence="9">7,8-diaminononanoate synthase</fullName>
        <shortName evidence="9">DANS</shortName>
    </alternativeName>
    <alternativeName>
        <fullName evidence="9">Diaminopelargonic acid synthase</fullName>
    </alternativeName>
</protein>
<feature type="binding site" evidence="9">
    <location>
        <position position="401"/>
    </location>
    <ligand>
        <name>substrate</name>
    </ligand>
</feature>
<dbReference type="SUPFAM" id="SSF53383">
    <property type="entry name" value="PLP-dependent transferases"/>
    <property type="match status" value="1"/>
</dbReference>
<dbReference type="InterPro" id="IPR015422">
    <property type="entry name" value="PyrdxlP-dep_Trfase_small"/>
</dbReference>
<dbReference type="InterPro" id="IPR015421">
    <property type="entry name" value="PyrdxlP-dep_Trfase_major"/>
</dbReference>
<evidence type="ECO:0000313" key="10">
    <source>
        <dbReference type="EMBL" id="AZN64980.1"/>
    </source>
</evidence>
<dbReference type="PANTHER" id="PTHR42684:SF17">
    <property type="entry name" value="ADENOSYLMETHIONINE-8-AMINO-7-OXONONANOATE AMINOTRANSFERASE"/>
    <property type="match status" value="1"/>
</dbReference>
<feature type="binding site" evidence="9">
    <location>
        <position position="154"/>
    </location>
    <ligand>
        <name>substrate</name>
    </ligand>
</feature>
<dbReference type="FunFam" id="3.40.640.10:FF:000041">
    <property type="entry name" value="Adenosylmethionine-8-amino-7-oxononanoate aminotransferase"/>
    <property type="match status" value="1"/>
</dbReference>
<dbReference type="Pfam" id="PF00202">
    <property type="entry name" value="Aminotran_3"/>
    <property type="match status" value="1"/>
</dbReference>
<feature type="binding site" evidence="9">
    <location>
        <position position="284"/>
    </location>
    <ligand>
        <name>substrate</name>
    </ligand>
</feature>
<dbReference type="InterPro" id="IPR015424">
    <property type="entry name" value="PyrdxlP-dep_Trfase"/>
</dbReference>
<keyword evidence="5 9" id="KW-0949">S-adenosyl-L-methionine</keyword>
<evidence type="ECO:0000256" key="2">
    <source>
        <dbReference type="ARBA" id="ARBA00005063"/>
    </source>
</evidence>
<proteinExistence type="inferred from homology"/>
<comment type="similarity">
    <text evidence="9">Belongs to the class-III pyridoxal-phosphate-dependent aminotransferase family. BioA subfamily.</text>
</comment>
<feature type="site" description="Participates in the substrate recognition with KAPA and in a stacking interaction with the adenine ring of SAM" evidence="9">
    <location>
        <position position="26"/>
    </location>
</feature>
<comment type="subcellular location">
    <subcellularLocation>
        <location evidence="9">Cytoplasm</location>
    </subcellularLocation>
</comment>
<keyword evidence="9" id="KW-0963">Cytoplasm</keyword>
<keyword evidence="4 9" id="KW-0808">Transferase</keyword>
<dbReference type="RefSeq" id="WP_126037706.1">
    <property type="nucleotide sequence ID" value="NZ_CP022298.1"/>
</dbReference>
<feature type="binding site" evidence="9">
    <location>
        <begin position="121"/>
        <end position="122"/>
    </location>
    <ligand>
        <name>pyridoxal 5'-phosphate</name>
        <dbReference type="ChEBI" id="CHEBI:597326"/>
    </ligand>
</feature>
<evidence type="ECO:0000256" key="1">
    <source>
        <dbReference type="ARBA" id="ARBA00001933"/>
    </source>
</evidence>
<dbReference type="InterPro" id="IPR005815">
    <property type="entry name" value="BioA"/>
</dbReference>
<evidence type="ECO:0000256" key="5">
    <source>
        <dbReference type="ARBA" id="ARBA00022691"/>
    </source>
</evidence>
<dbReference type="EC" id="2.6.1.62" evidence="9"/>
<feature type="binding site" evidence="9">
    <location>
        <position position="317"/>
    </location>
    <ligand>
        <name>substrate</name>
    </ligand>
</feature>
<gene>
    <name evidence="9" type="primary">bioA</name>
    <name evidence="10" type="ORF">CFH90_13475</name>
</gene>
<dbReference type="PIRSF" id="PIRSF000521">
    <property type="entry name" value="Transaminase_4ab_Lys_Orn"/>
    <property type="match status" value="1"/>
</dbReference>
<dbReference type="Proteomes" id="UP000276980">
    <property type="component" value="Chromosome"/>
</dbReference>
<comment type="subunit">
    <text evidence="9">Homodimer.</text>
</comment>